<dbReference type="GO" id="GO:0000398">
    <property type="term" value="P:mRNA splicing, via spliceosome"/>
    <property type="evidence" value="ECO:0007669"/>
    <property type="project" value="InterPro"/>
</dbReference>
<feature type="repeat" description="WD" evidence="4">
    <location>
        <begin position="178"/>
        <end position="219"/>
    </location>
</feature>
<gene>
    <name evidence="5" type="ORF">CONCODRAFT_37167</name>
</gene>
<dbReference type="Gene3D" id="2.130.10.10">
    <property type="entry name" value="YVTN repeat-like/Quinoprotein amine dehydrogenase"/>
    <property type="match status" value="1"/>
</dbReference>
<proteinExistence type="inferred from homology"/>
<evidence type="ECO:0000313" key="5">
    <source>
        <dbReference type="EMBL" id="KXN72218.1"/>
    </source>
</evidence>
<dbReference type="GO" id="GO:0071013">
    <property type="term" value="C:catalytic step 2 spliceosome"/>
    <property type="evidence" value="ECO:0007669"/>
    <property type="project" value="TreeGrafter"/>
</dbReference>
<evidence type="ECO:0000256" key="4">
    <source>
        <dbReference type="PROSITE-ProRule" id="PRU00221"/>
    </source>
</evidence>
<dbReference type="GO" id="GO:0071011">
    <property type="term" value="C:precatalytic spliceosome"/>
    <property type="evidence" value="ECO:0007669"/>
    <property type="project" value="TreeGrafter"/>
</dbReference>
<dbReference type="PANTHER" id="PTHR19923">
    <property type="entry name" value="WD40 REPEAT PROTEINPRL1/PRL2-RELATED"/>
    <property type="match status" value="1"/>
</dbReference>
<dbReference type="Pfam" id="PF00400">
    <property type="entry name" value="WD40"/>
    <property type="match status" value="7"/>
</dbReference>
<dbReference type="FunFam" id="2.130.10.10:FF:000012">
    <property type="entry name" value="Putative pleiotropic regulator 1"/>
    <property type="match status" value="1"/>
</dbReference>
<dbReference type="STRING" id="796925.A0A137PB28"/>
<dbReference type="PROSITE" id="PS50082">
    <property type="entry name" value="WD_REPEATS_2"/>
    <property type="match status" value="6"/>
</dbReference>
<keyword evidence="6" id="KW-1185">Reference proteome</keyword>
<dbReference type="PROSITE" id="PS00678">
    <property type="entry name" value="WD_REPEATS_1"/>
    <property type="match status" value="1"/>
</dbReference>
<keyword evidence="2" id="KW-0677">Repeat</keyword>
<reference evidence="5 6" key="1">
    <citation type="journal article" date="2015" name="Genome Biol. Evol.">
        <title>Phylogenomic analyses indicate that early fungi evolved digesting cell walls of algal ancestors of land plants.</title>
        <authorList>
            <person name="Chang Y."/>
            <person name="Wang S."/>
            <person name="Sekimoto S."/>
            <person name="Aerts A.L."/>
            <person name="Choi C."/>
            <person name="Clum A."/>
            <person name="LaButti K.M."/>
            <person name="Lindquist E.A."/>
            <person name="Yee Ngan C."/>
            <person name="Ohm R.A."/>
            <person name="Salamov A.A."/>
            <person name="Grigoriev I.V."/>
            <person name="Spatafora J.W."/>
            <person name="Berbee M.L."/>
        </authorList>
    </citation>
    <scope>NUCLEOTIDE SEQUENCE [LARGE SCALE GENOMIC DNA]</scope>
    <source>
        <strain evidence="5 6">NRRL 28638</strain>
    </source>
</reference>
<feature type="repeat" description="WD" evidence="4">
    <location>
        <begin position="317"/>
        <end position="351"/>
    </location>
</feature>
<dbReference type="SUPFAM" id="SSF50978">
    <property type="entry name" value="WD40 repeat-like"/>
    <property type="match status" value="1"/>
</dbReference>
<evidence type="ECO:0000256" key="1">
    <source>
        <dbReference type="ARBA" id="ARBA00022574"/>
    </source>
</evidence>
<dbReference type="OrthoDB" id="10256122at2759"/>
<feature type="repeat" description="WD" evidence="4">
    <location>
        <begin position="52"/>
        <end position="93"/>
    </location>
</feature>
<protein>
    <submittedName>
        <fullName evidence="5">WD40 repeat-like protein</fullName>
    </submittedName>
</protein>
<dbReference type="OMA" id="FAMCFDQ"/>
<name>A0A137PB28_CONC2</name>
<sequence length="365" mass="40529">MSTVLALTTRNVNASQDQAQDFCTRSSALIRREEVHSLRPTWHAPWKLMRVISGHLGWVRCVSVEPGNKWFATGSGDRTIKIWDLASGTLKLTLTGHIASVRGVAVSPRHPYLFSCGEDKMVKCWDLETNKVIRHYHGHLSGVYTAAIHPVLDVLVTAGRDSTARVWDMRTKACIHTLTGHKGTVSAVQCQEADPQVITGSMDSTVKLFDLAAGKTMHTLTHHKKSVRSLALHPKQFSFLSGASDNIKQFKCPQGEFVQNFSGHNSIVNSLSVNEDNVVFSGADNGSMKFWDWKSGHCFQTLDSIAQPGSLESEAGIFCSSFDRTGIRLITGEADKTIKIWKEDSDATEDSYPLDWKPKLIRTRY</sequence>
<dbReference type="Proteomes" id="UP000070444">
    <property type="component" value="Unassembled WGS sequence"/>
</dbReference>
<dbReference type="InterPro" id="IPR045241">
    <property type="entry name" value="Prp46/PLRG1-like"/>
</dbReference>
<keyword evidence="1 4" id="KW-0853">WD repeat</keyword>
<dbReference type="AlphaFoldDB" id="A0A137PB28"/>
<feature type="repeat" description="WD" evidence="4">
    <location>
        <begin position="94"/>
        <end position="135"/>
    </location>
</feature>
<dbReference type="PANTHER" id="PTHR19923:SF0">
    <property type="entry name" value="PLEIOTROPIC REGULATOR 1"/>
    <property type="match status" value="1"/>
</dbReference>
<dbReference type="CDD" id="cd00200">
    <property type="entry name" value="WD40"/>
    <property type="match status" value="1"/>
</dbReference>
<dbReference type="InterPro" id="IPR001680">
    <property type="entry name" value="WD40_rpt"/>
</dbReference>
<feature type="repeat" description="WD" evidence="4">
    <location>
        <begin position="136"/>
        <end position="177"/>
    </location>
</feature>
<dbReference type="InterPro" id="IPR015943">
    <property type="entry name" value="WD40/YVTN_repeat-like_dom_sf"/>
</dbReference>
<dbReference type="EMBL" id="KQ964457">
    <property type="protein sequence ID" value="KXN72218.1"/>
    <property type="molecule type" value="Genomic_DNA"/>
</dbReference>
<feature type="repeat" description="WD" evidence="4">
    <location>
        <begin position="261"/>
        <end position="301"/>
    </location>
</feature>
<dbReference type="InterPro" id="IPR020472">
    <property type="entry name" value="WD40_PAC1"/>
</dbReference>
<accession>A0A137PB28</accession>
<organism evidence="5 6">
    <name type="scientific">Conidiobolus coronatus (strain ATCC 28846 / CBS 209.66 / NRRL 28638)</name>
    <name type="common">Delacroixia coronata</name>
    <dbReference type="NCBI Taxonomy" id="796925"/>
    <lineage>
        <taxon>Eukaryota</taxon>
        <taxon>Fungi</taxon>
        <taxon>Fungi incertae sedis</taxon>
        <taxon>Zoopagomycota</taxon>
        <taxon>Entomophthoromycotina</taxon>
        <taxon>Entomophthoromycetes</taxon>
        <taxon>Entomophthorales</taxon>
        <taxon>Ancylistaceae</taxon>
        <taxon>Conidiobolus</taxon>
    </lineage>
</organism>
<dbReference type="InterPro" id="IPR019775">
    <property type="entry name" value="WD40_repeat_CS"/>
</dbReference>
<comment type="similarity">
    <text evidence="3">Belongs to the WD repeat PRL1/PRL2 family.</text>
</comment>
<dbReference type="PRINTS" id="PR00320">
    <property type="entry name" value="GPROTEINBRPT"/>
</dbReference>
<evidence type="ECO:0000256" key="2">
    <source>
        <dbReference type="ARBA" id="ARBA00022737"/>
    </source>
</evidence>
<dbReference type="InterPro" id="IPR036322">
    <property type="entry name" value="WD40_repeat_dom_sf"/>
</dbReference>
<evidence type="ECO:0000313" key="6">
    <source>
        <dbReference type="Proteomes" id="UP000070444"/>
    </source>
</evidence>
<dbReference type="SMART" id="SM00320">
    <property type="entry name" value="WD40"/>
    <property type="match status" value="7"/>
</dbReference>
<evidence type="ECO:0000256" key="3">
    <source>
        <dbReference type="ARBA" id="ARBA00025726"/>
    </source>
</evidence>
<dbReference type="GO" id="GO:0000974">
    <property type="term" value="C:Prp19 complex"/>
    <property type="evidence" value="ECO:0007669"/>
    <property type="project" value="TreeGrafter"/>
</dbReference>
<dbReference type="PROSITE" id="PS50294">
    <property type="entry name" value="WD_REPEATS_REGION"/>
    <property type="match status" value="5"/>
</dbReference>